<feature type="repeat" description="CXXCXGXG motif" evidence="11">
    <location>
        <begin position="154"/>
        <end position="161"/>
    </location>
</feature>
<keyword evidence="11" id="KW-0963">Cytoplasm</keyword>
<evidence type="ECO:0000256" key="3">
    <source>
        <dbReference type="ARBA" id="ARBA00022737"/>
    </source>
</evidence>
<dbReference type="EMBL" id="FRAU01000004">
    <property type="protein sequence ID" value="SHK56160.1"/>
    <property type="molecule type" value="Genomic_DNA"/>
</dbReference>
<dbReference type="InterPro" id="IPR001623">
    <property type="entry name" value="DnaJ_domain"/>
</dbReference>
<evidence type="ECO:0000259" key="13">
    <source>
        <dbReference type="PROSITE" id="PS50076"/>
    </source>
</evidence>
<dbReference type="Gene3D" id="2.10.230.10">
    <property type="entry name" value="Heat shock protein DnaJ, cysteine-rich domain"/>
    <property type="match status" value="1"/>
</dbReference>
<dbReference type="GO" id="GO:0051082">
    <property type="term" value="F:unfolded protein binding"/>
    <property type="evidence" value="ECO:0007669"/>
    <property type="project" value="UniProtKB-UniRule"/>
</dbReference>
<dbReference type="Pfam" id="PF01556">
    <property type="entry name" value="DnaJ_C"/>
    <property type="match status" value="1"/>
</dbReference>
<evidence type="ECO:0000256" key="12">
    <source>
        <dbReference type="PROSITE-ProRule" id="PRU00546"/>
    </source>
</evidence>
<feature type="binding site" evidence="11">
    <location>
        <position position="201"/>
    </location>
    <ligand>
        <name>Zn(2+)</name>
        <dbReference type="ChEBI" id="CHEBI:29105"/>
        <label>2</label>
    </ligand>
</feature>
<comment type="subcellular location">
    <subcellularLocation>
        <location evidence="11">Cytoplasm</location>
    </subcellularLocation>
</comment>
<dbReference type="GO" id="GO:0009408">
    <property type="term" value="P:response to heat"/>
    <property type="evidence" value="ECO:0007669"/>
    <property type="project" value="InterPro"/>
</dbReference>
<dbReference type="OrthoDB" id="9779889at2"/>
<dbReference type="Pfam" id="PF00684">
    <property type="entry name" value="DnaJ_CXXCXGXG"/>
    <property type="match status" value="1"/>
</dbReference>
<feature type="repeat" description="CXXCXGXG motif" evidence="11">
    <location>
        <begin position="212"/>
        <end position="219"/>
    </location>
</feature>
<feature type="binding site" evidence="11">
    <location>
        <position position="212"/>
    </location>
    <ligand>
        <name>Zn(2+)</name>
        <dbReference type="ChEBI" id="CHEBI:29105"/>
        <label>1</label>
    </ligand>
</feature>
<evidence type="ECO:0000313" key="16">
    <source>
        <dbReference type="Proteomes" id="UP000185812"/>
    </source>
</evidence>
<dbReference type="PANTHER" id="PTHR43096:SF52">
    <property type="entry name" value="DNAJ HOMOLOG 1, MITOCHONDRIAL-RELATED"/>
    <property type="match status" value="1"/>
</dbReference>
<keyword evidence="7 11" id="KW-0143">Chaperone</keyword>
<evidence type="ECO:0000256" key="8">
    <source>
        <dbReference type="ARBA" id="ARBA00053423"/>
    </source>
</evidence>
<feature type="binding site" evidence="11">
    <location>
        <position position="175"/>
    </location>
    <ligand>
        <name>Zn(2+)</name>
        <dbReference type="ChEBI" id="CHEBI:29105"/>
        <label>2</label>
    </ligand>
</feature>
<dbReference type="PROSITE" id="PS51188">
    <property type="entry name" value="ZF_CR"/>
    <property type="match status" value="1"/>
</dbReference>
<dbReference type="InterPro" id="IPR012724">
    <property type="entry name" value="DnaJ"/>
</dbReference>
<feature type="domain" description="CR-type" evidence="14">
    <location>
        <begin position="141"/>
        <end position="224"/>
    </location>
</feature>
<dbReference type="InterPro" id="IPR002939">
    <property type="entry name" value="DnaJ_C"/>
</dbReference>
<protein>
    <recommendedName>
        <fullName evidence="10 11">Chaperone protein DnaJ</fullName>
    </recommendedName>
</protein>
<comment type="subunit">
    <text evidence="11">Homodimer.</text>
</comment>
<keyword evidence="16" id="KW-1185">Reference proteome</keyword>
<organism evidence="15 16">
    <name type="scientific">Rhodothermus profundi</name>
    <dbReference type="NCBI Taxonomy" id="633813"/>
    <lineage>
        <taxon>Bacteria</taxon>
        <taxon>Pseudomonadati</taxon>
        <taxon>Rhodothermota</taxon>
        <taxon>Rhodothermia</taxon>
        <taxon>Rhodothermales</taxon>
        <taxon>Rhodothermaceae</taxon>
        <taxon>Rhodothermus</taxon>
    </lineage>
</organism>
<dbReference type="InterPro" id="IPR001305">
    <property type="entry name" value="HSP_DnaJ_Cys-rich_dom"/>
</dbReference>
<evidence type="ECO:0000256" key="7">
    <source>
        <dbReference type="ARBA" id="ARBA00023186"/>
    </source>
</evidence>
<feature type="zinc finger region" description="CR-type" evidence="12">
    <location>
        <begin position="141"/>
        <end position="224"/>
    </location>
</feature>
<comment type="cofactor">
    <cofactor evidence="11">
        <name>Zn(2+)</name>
        <dbReference type="ChEBI" id="CHEBI:29105"/>
    </cofactor>
    <text evidence="11">Binds 2 Zn(2+) ions per monomer.</text>
</comment>
<evidence type="ECO:0000313" key="15">
    <source>
        <dbReference type="EMBL" id="SHK56160.1"/>
    </source>
</evidence>
<dbReference type="SUPFAM" id="SSF57938">
    <property type="entry name" value="DnaJ/Hsp40 cysteine-rich domain"/>
    <property type="match status" value="1"/>
</dbReference>
<dbReference type="Gene3D" id="1.10.287.110">
    <property type="entry name" value="DnaJ domain"/>
    <property type="match status" value="1"/>
</dbReference>
<reference evidence="16" key="1">
    <citation type="submission" date="2016-11" db="EMBL/GenBank/DDBJ databases">
        <authorList>
            <person name="Varghese N."/>
            <person name="Submissions S."/>
        </authorList>
    </citation>
    <scope>NUCLEOTIDE SEQUENCE [LARGE SCALE GENOMIC DNA]</scope>
    <source>
        <strain evidence="16">DSM 22212</strain>
    </source>
</reference>
<dbReference type="GO" id="GO:0005737">
    <property type="term" value="C:cytoplasm"/>
    <property type="evidence" value="ECO:0007669"/>
    <property type="project" value="UniProtKB-SubCell"/>
</dbReference>
<evidence type="ECO:0000256" key="1">
    <source>
        <dbReference type="ARBA" id="ARBA00022705"/>
    </source>
</evidence>
<dbReference type="CDD" id="cd06257">
    <property type="entry name" value="DnaJ"/>
    <property type="match status" value="1"/>
</dbReference>
<dbReference type="FunFam" id="2.60.260.20:FF:000005">
    <property type="entry name" value="Chaperone protein dnaJ 1, mitochondrial"/>
    <property type="match status" value="1"/>
</dbReference>
<dbReference type="InterPro" id="IPR036869">
    <property type="entry name" value="J_dom_sf"/>
</dbReference>
<comment type="similarity">
    <text evidence="9 11">Belongs to the DnaJ family.</text>
</comment>
<gene>
    <name evidence="11" type="primary">dnaJ</name>
    <name evidence="15" type="ORF">SAMN04488087_1390</name>
</gene>
<dbReference type="InterPro" id="IPR008971">
    <property type="entry name" value="HSP40/DnaJ_pept-bd"/>
</dbReference>
<dbReference type="CDD" id="cd10719">
    <property type="entry name" value="DnaJ_zf"/>
    <property type="match status" value="1"/>
</dbReference>
<dbReference type="Proteomes" id="UP000185812">
    <property type="component" value="Unassembled WGS sequence"/>
</dbReference>
<proteinExistence type="inferred from homology"/>
<dbReference type="AlphaFoldDB" id="A0A1M6TGS4"/>
<dbReference type="CDD" id="cd10747">
    <property type="entry name" value="DnaJ_C"/>
    <property type="match status" value="1"/>
</dbReference>
<dbReference type="FunFam" id="2.10.230.10:FF:000002">
    <property type="entry name" value="Molecular chaperone DnaJ"/>
    <property type="match status" value="1"/>
</dbReference>
<dbReference type="SUPFAM" id="SSF46565">
    <property type="entry name" value="Chaperone J-domain"/>
    <property type="match status" value="1"/>
</dbReference>
<feature type="binding site" evidence="11">
    <location>
        <position position="215"/>
    </location>
    <ligand>
        <name>Zn(2+)</name>
        <dbReference type="ChEBI" id="CHEBI:29105"/>
        <label>1</label>
    </ligand>
</feature>
<evidence type="ECO:0000256" key="9">
    <source>
        <dbReference type="ARBA" id="ARBA00061004"/>
    </source>
</evidence>
<feature type="repeat" description="CXXCXGXG motif" evidence="11">
    <location>
        <begin position="172"/>
        <end position="179"/>
    </location>
</feature>
<evidence type="ECO:0000256" key="5">
    <source>
        <dbReference type="ARBA" id="ARBA00022833"/>
    </source>
</evidence>
<dbReference type="Pfam" id="PF00226">
    <property type="entry name" value="DnaJ"/>
    <property type="match status" value="1"/>
</dbReference>
<dbReference type="FunFam" id="1.10.287.110:FF:000034">
    <property type="entry name" value="Chaperone protein DnaJ"/>
    <property type="match status" value="1"/>
</dbReference>
<accession>A0A1M6TGS4</accession>
<evidence type="ECO:0000256" key="6">
    <source>
        <dbReference type="ARBA" id="ARBA00023016"/>
    </source>
</evidence>
<dbReference type="GO" id="GO:0005524">
    <property type="term" value="F:ATP binding"/>
    <property type="evidence" value="ECO:0007669"/>
    <property type="project" value="InterPro"/>
</dbReference>
<dbReference type="STRING" id="633813.SAMN04488087_1390"/>
<evidence type="ECO:0000259" key="14">
    <source>
        <dbReference type="PROSITE" id="PS51188"/>
    </source>
</evidence>
<sequence>MRDYYEVLGVDRNATQEEIKRAYRKLALQYHPDRNPNDKEAEARFKEIAEAYEVLSDPEKRRRYDRYGHAGVRGNGMPEGGPFEDLNDIFSAFHDIFGASGSVFEEVFGGGRRRARREAHGRAGGDIHVKVQLTLEEIAEGVEKEVTVRKYVPCKSCKGTGAEGGTAGYTTCPTCRGAGELRQVSRSIFGQFINIQTCPHCGGTGRILRNRCPDCGGSGRHMAEEIIRITIPPGALEGHYLTIRGAGHAGVKGGPPGDLIVEIEELPHEHFVREGLDIYYDLIISFPEAALGTEVEVPTLRGRARLQIDPGIQSGKILRMRGRGLPELNGPGRGDQFIRVHVWTPTELTDEERQILERLRTSPSFQPRLEEGRRSFFSRFKDAFR</sequence>
<dbReference type="GO" id="GO:0008270">
    <property type="term" value="F:zinc ion binding"/>
    <property type="evidence" value="ECO:0007669"/>
    <property type="project" value="UniProtKB-UniRule"/>
</dbReference>
<keyword evidence="6 11" id="KW-0346">Stress response</keyword>
<dbReference type="Gene3D" id="2.60.260.20">
    <property type="entry name" value="Urease metallochaperone UreE, N-terminal domain"/>
    <property type="match status" value="2"/>
</dbReference>
<dbReference type="SUPFAM" id="SSF49493">
    <property type="entry name" value="HSP40/DnaJ peptide-binding domain"/>
    <property type="match status" value="2"/>
</dbReference>
<dbReference type="GO" id="GO:0006260">
    <property type="term" value="P:DNA replication"/>
    <property type="evidence" value="ECO:0007669"/>
    <property type="project" value="UniProtKB-KW"/>
</dbReference>
<feature type="domain" description="J" evidence="13">
    <location>
        <begin position="3"/>
        <end position="68"/>
    </location>
</feature>
<feature type="repeat" description="CXXCXGXG motif" evidence="11">
    <location>
        <begin position="198"/>
        <end position="205"/>
    </location>
</feature>
<evidence type="ECO:0000256" key="11">
    <source>
        <dbReference type="HAMAP-Rule" id="MF_01152"/>
    </source>
</evidence>
<keyword evidence="1 11" id="KW-0235">DNA replication</keyword>
<feature type="binding site" evidence="11">
    <location>
        <position position="198"/>
    </location>
    <ligand>
        <name>Zn(2+)</name>
        <dbReference type="ChEBI" id="CHEBI:29105"/>
        <label>2</label>
    </ligand>
</feature>
<keyword evidence="3 11" id="KW-0677">Repeat</keyword>
<dbReference type="HAMAP" id="MF_01152">
    <property type="entry name" value="DnaJ"/>
    <property type="match status" value="1"/>
</dbReference>
<dbReference type="InterPro" id="IPR018253">
    <property type="entry name" value="DnaJ_domain_CS"/>
</dbReference>
<dbReference type="NCBIfam" id="TIGR02349">
    <property type="entry name" value="DnaJ_bact"/>
    <property type="match status" value="1"/>
</dbReference>
<dbReference type="RefSeq" id="WP_072715253.1">
    <property type="nucleotide sequence ID" value="NZ_FRAU01000004.1"/>
</dbReference>
<keyword evidence="4 11" id="KW-0863">Zinc-finger</keyword>
<dbReference type="PRINTS" id="PR00625">
    <property type="entry name" value="JDOMAIN"/>
</dbReference>
<dbReference type="GO" id="GO:0031072">
    <property type="term" value="F:heat shock protein binding"/>
    <property type="evidence" value="ECO:0007669"/>
    <property type="project" value="InterPro"/>
</dbReference>
<dbReference type="GO" id="GO:0042026">
    <property type="term" value="P:protein refolding"/>
    <property type="evidence" value="ECO:0007669"/>
    <property type="project" value="TreeGrafter"/>
</dbReference>
<comment type="function">
    <text evidence="8 11">Participates actively in the response to hyperosmotic and heat shock by preventing the aggregation of stress-denatured proteins and by disaggregating proteins, also in an autonomous, DnaK-independent fashion. Unfolded proteins bind initially to DnaJ; upon interaction with the DnaJ-bound protein, DnaK hydrolyzes its bound ATP, resulting in the formation of a stable complex. GrpE releases ADP from DnaK; ATP binding to DnaK triggers the release of the substrate protein, thus completing the reaction cycle. Several rounds of ATP-dependent interactions between DnaJ, DnaK and GrpE are required for fully efficient folding. Also involved, together with DnaK and GrpE, in the DNA replication of plasmids through activation of initiation proteins.</text>
</comment>
<name>A0A1M6TGS4_9BACT</name>
<feature type="binding site" evidence="11">
    <location>
        <position position="157"/>
    </location>
    <ligand>
        <name>Zn(2+)</name>
        <dbReference type="ChEBI" id="CHEBI:29105"/>
        <label>1</label>
    </ligand>
</feature>
<dbReference type="PROSITE" id="PS00636">
    <property type="entry name" value="DNAJ_1"/>
    <property type="match status" value="1"/>
</dbReference>
<dbReference type="PANTHER" id="PTHR43096">
    <property type="entry name" value="DNAJ HOMOLOG 1, MITOCHONDRIAL-RELATED"/>
    <property type="match status" value="1"/>
</dbReference>
<dbReference type="NCBIfam" id="NF008035">
    <property type="entry name" value="PRK10767.1"/>
    <property type="match status" value="1"/>
</dbReference>
<evidence type="ECO:0000256" key="4">
    <source>
        <dbReference type="ARBA" id="ARBA00022771"/>
    </source>
</evidence>
<evidence type="ECO:0000256" key="10">
    <source>
        <dbReference type="ARBA" id="ARBA00067609"/>
    </source>
</evidence>
<comment type="domain">
    <text evidence="11">The J domain is necessary and sufficient to stimulate DnaK ATPase activity. Zinc center 1 plays an important role in the autonomous, DnaK-independent chaperone activity of DnaJ. Zinc center 2 is essential for interaction with DnaK and for DnaJ activity.</text>
</comment>
<keyword evidence="2 11" id="KW-0479">Metal-binding</keyword>
<dbReference type="PROSITE" id="PS50076">
    <property type="entry name" value="DNAJ_2"/>
    <property type="match status" value="1"/>
</dbReference>
<feature type="binding site" evidence="11">
    <location>
        <position position="154"/>
    </location>
    <ligand>
        <name>Zn(2+)</name>
        <dbReference type="ChEBI" id="CHEBI:29105"/>
        <label>1</label>
    </ligand>
</feature>
<dbReference type="SMART" id="SM00271">
    <property type="entry name" value="DnaJ"/>
    <property type="match status" value="1"/>
</dbReference>
<feature type="binding site" evidence="11">
    <location>
        <position position="172"/>
    </location>
    <ligand>
        <name>Zn(2+)</name>
        <dbReference type="ChEBI" id="CHEBI:29105"/>
        <label>2</label>
    </ligand>
</feature>
<evidence type="ECO:0000256" key="2">
    <source>
        <dbReference type="ARBA" id="ARBA00022723"/>
    </source>
</evidence>
<keyword evidence="5 11" id="KW-0862">Zinc</keyword>
<dbReference type="InterPro" id="IPR036410">
    <property type="entry name" value="HSP_DnaJ_Cys-rich_dom_sf"/>
</dbReference>